<comment type="caution">
    <text evidence="2">The sequence shown here is derived from an EMBL/GenBank/DDBJ whole genome shotgun (WGS) entry which is preliminary data.</text>
</comment>
<name>A0ABP8AQ13_9ACTN</name>
<protein>
    <recommendedName>
        <fullName evidence="1">N-acetyltransferase domain-containing protein</fullName>
    </recommendedName>
</protein>
<dbReference type="InterPro" id="IPR016181">
    <property type="entry name" value="Acyl_CoA_acyltransferase"/>
</dbReference>
<proteinExistence type="predicted"/>
<dbReference type="CDD" id="cd04301">
    <property type="entry name" value="NAT_SF"/>
    <property type="match status" value="1"/>
</dbReference>
<keyword evidence="3" id="KW-1185">Reference proteome</keyword>
<sequence length="249" mass="27250">MGKGKRIRAQRKPESPLNKRALVEGWAATPQLLIRQATTADMDRVGEFAGMVGVEMESQLFNSVAEGFAGAALQVCLQGGREAFKGYMAKKFFDKQEDPTTIYLNCALILVAEHRDHGIVGALVAYPPVSVVQMYIQSMRTSDPKQILNAVICGALGVSRIKALAVVESARRAGIGSALLKYCTRIYSHCGYQLLYGQMPSATPGLDLFYQRHGFDVLPPETPLNLWVIFGNNALVGPGPDEQFFVRLI</sequence>
<evidence type="ECO:0000313" key="2">
    <source>
        <dbReference type="EMBL" id="GAA4187340.1"/>
    </source>
</evidence>
<dbReference type="Proteomes" id="UP001501251">
    <property type="component" value="Unassembled WGS sequence"/>
</dbReference>
<evidence type="ECO:0000313" key="3">
    <source>
        <dbReference type="Proteomes" id="UP001501251"/>
    </source>
</evidence>
<accession>A0ABP8AQ13</accession>
<dbReference type="SUPFAM" id="SSF55729">
    <property type="entry name" value="Acyl-CoA N-acyltransferases (Nat)"/>
    <property type="match status" value="1"/>
</dbReference>
<dbReference type="RefSeq" id="WP_344917513.1">
    <property type="nucleotide sequence ID" value="NZ_BAABAQ010000003.1"/>
</dbReference>
<dbReference type="Pfam" id="PF13508">
    <property type="entry name" value="Acetyltransf_7"/>
    <property type="match status" value="1"/>
</dbReference>
<organism evidence="2 3">
    <name type="scientific">Streptosporangium oxazolinicum</name>
    <dbReference type="NCBI Taxonomy" id="909287"/>
    <lineage>
        <taxon>Bacteria</taxon>
        <taxon>Bacillati</taxon>
        <taxon>Actinomycetota</taxon>
        <taxon>Actinomycetes</taxon>
        <taxon>Streptosporangiales</taxon>
        <taxon>Streptosporangiaceae</taxon>
        <taxon>Streptosporangium</taxon>
    </lineage>
</organism>
<dbReference type="InterPro" id="IPR000182">
    <property type="entry name" value="GNAT_dom"/>
</dbReference>
<feature type="domain" description="N-acetyltransferase" evidence="1">
    <location>
        <begin position="152"/>
        <end position="215"/>
    </location>
</feature>
<dbReference type="EMBL" id="BAABAQ010000003">
    <property type="protein sequence ID" value="GAA4187340.1"/>
    <property type="molecule type" value="Genomic_DNA"/>
</dbReference>
<dbReference type="Gene3D" id="3.40.630.30">
    <property type="match status" value="1"/>
</dbReference>
<evidence type="ECO:0000259" key="1">
    <source>
        <dbReference type="Pfam" id="PF13508"/>
    </source>
</evidence>
<gene>
    <name evidence="2" type="ORF">GCM10022252_20680</name>
</gene>
<reference evidence="3" key="1">
    <citation type="journal article" date="2019" name="Int. J. Syst. Evol. Microbiol.">
        <title>The Global Catalogue of Microorganisms (GCM) 10K type strain sequencing project: providing services to taxonomists for standard genome sequencing and annotation.</title>
        <authorList>
            <consortium name="The Broad Institute Genomics Platform"/>
            <consortium name="The Broad Institute Genome Sequencing Center for Infectious Disease"/>
            <person name="Wu L."/>
            <person name="Ma J."/>
        </authorList>
    </citation>
    <scope>NUCLEOTIDE SEQUENCE [LARGE SCALE GENOMIC DNA]</scope>
    <source>
        <strain evidence="3">JCM 17388</strain>
    </source>
</reference>